<dbReference type="Proteomes" id="UP000034664">
    <property type="component" value="Unassembled WGS sequence"/>
</dbReference>
<evidence type="ECO:0000313" key="2">
    <source>
        <dbReference type="EMBL" id="KKR70938.1"/>
    </source>
</evidence>
<name>A0A0G0T1L8_9BACT</name>
<dbReference type="AlphaFoldDB" id="A0A0G0T1L8"/>
<dbReference type="PANTHER" id="PTHR30619">
    <property type="entry name" value="DNA INTERNALIZATION/COMPETENCE PROTEIN COMEC/REC2"/>
    <property type="match status" value="1"/>
</dbReference>
<dbReference type="Gene3D" id="3.60.15.10">
    <property type="entry name" value="Ribonuclease Z/Hydroxyacylglutathione hydrolase-like"/>
    <property type="match status" value="1"/>
</dbReference>
<sequence length="283" mass="31576">MKRNFKYIFVLILLAVAVISWREAFGRDRDKLKFYMLDVGQGDAIFIETPSGNQILFDGGQDRKILEELGKVMPFYDRSIDLVILTHPHLDHAGGLLEVLKNYEVGELMDGGDNYNLAEYGELKKLMEEKKIKYEVARRGLKISLDKGISLLVLAPDKLIKSDNPHDNNVVSRLSYGRIDFLLMGDGEKGEELKLVQAGDNLESEVLKVGHHGSKTSSNPLFLEEVNPEYALISVGAKNRYGHPAQITLDNLLAAGAKILRTDIDSTIEFKTDGDSLTLVGEK</sequence>
<dbReference type="InterPro" id="IPR001279">
    <property type="entry name" value="Metallo-B-lactamas"/>
</dbReference>
<dbReference type="EMBL" id="LBZM01000040">
    <property type="protein sequence ID" value="KKR70938.1"/>
    <property type="molecule type" value="Genomic_DNA"/>
</dbReference>
<evidence type="ECO:0000313" key="3">
    <source>
        <dbReference type="Proteomes" id="UP000034664"/>
    </source>
</evidence>
<dbReference type="InterPro" id="IPR052159">
    <property type="entry name" value="Competence_DNA_uptake"/>
</dbReference>
<dbReference type="InterPro" id="IPR035681">
    <property type="entry name" value="ComA-like_MBL"/>
</dbReference>
<dbReference type="CDD" id="cd07731">
    <property type="entry name" value="ComA-like_MBL-fold"/>
    <property type="match status" value="1"/>
</dbReference>
<dbReference type="Pfam" id="PF00753">
    <property type="entry name" value="Lactamase_B"/>
    <property type="match status" value="1"/>
</dbReference>
<evidence type="ECO:0000259" key="1">
    <source>
        <dbReference type="SMART" id="SM00849"/>
    </source>
</evidence>
<protein>
    <submittedName>
        <fullName evidence="2">Internalization-related competence protein ComEC/Rec2 protein</fullName>
    </submittedName>
</protein>
<proteinExistence type="predicted"/>
<gene>
    <name evidence="2" type="ORF">UU14_C0040G0008</name>
</gene>
<comment type="caution">
    <text evidence="2">The sequence shown here is derived from an EMBL/GenBank/DDBJ whole genome shotgun (WGS) entry which is preliminary data.</text>
</comment>
<reference evidence="2 3" key="1">
    <citation type="journal article" date="2015" name="Nature">
        <title>rRNA introns, odd ribosomes, and small enigmatic genomes across a large radiation of phyla.</title>
        <authorList>
            <person name="Brown C.T."/>
            <person name="Hug L.A."/>
            <person name="Thomas B.C."/>
            <person name="Sharon I."/>
            <person name="Castelle C.J."/>
            <person name="Singh A."/>
            <person name="Wilkins M.J."/>
            <person name="Williams K.H."/>
            <person name="Banfield J.F."/>
        </authorList>
    </citation>
    <scope>NUCLEOTIDE SEQUENCE [LARGE SCALE GENOMIC DNA]</scope>
</reference>
<dbReference type="SUPFAM" id="SSF56281">
    <property type="entry name" value="Metallo-hydrolase/oxidoreductase"/>
    <property type="match status" value="1"/>
</dbReference>
<dbReference type="InterPro" id="IPR036866">
    <property type="entry name" value="RibonucZ/Hydroxyglut_hydro"/>
</dbReference>
<dbReference type="SMART" id="SM00849">
    <property type="entry name" value="Lactamase_B"/>
    <property type="match status" value="1"/>
</dbReference>
<organism evidence="2 3">
    <name type="scientific">Candidatus Roizmanbacteria bacterium GW2011_GWB1_40_7</name>
    <dbReference type="NCBI Taxonomy" id="1618482"/>
    <lineage>
        <taxon>Bacteria</taxon>
        <taxon>Candidatus Roizmaniibacteriota</taxon>
    </lineage>
</organism>
<accession>A0A0G0T1L8</accession>
<feature type="domain" description="Metallo-beta-lactamase" evidence="1">
    <location>
        <begin position="41"/>
        <end position="237"/>
    </location>
</feature>
<dbReference type="PANTHER" id="PTHR30619:SF1">
    <property type="entry name" value="RECOMBINATION PROTEIN 2"/>
    <property type="match status" value="1"/>
</dbReference>